<protein>
    <recommendedName>
        <fullName evidence="2">DUF7979 domain-containing protein</fullName>
    </recommendedName>
</protein>
<name>A0A1I6FZQ8_9EURY</name>
<evidence type="ECO:0000313" key="3">
    <source>
        <dbReference type="EMBL" id="SFR35386.1"/>
    </source>
</evidence>
<dbReference type="Pfam" id="PF25934">
    <property type="entry name" value="DUF7979"/>
    <property type="match status" value="1"/>
</dbReference>
<dbReference type="Proteomes" id="UP000198531">
    <property type="component" value="Unassembled WGS sequence"/>
</dbReference>
<evidence type="ECO:0000256" key="1">
    <source>
        <dbReference type="SAM" id="Phobius"/>
    </source>
</evidence>
<organism evidence="3 4">
    <name type="scientific">Halogeometricum rufum</name>
    <dbReference type="NCBI Taxonomy" id="553469"/>
    <lineage>
        <taxon>Archaea</taxon>
        <taxon>Methanobacteriati</taxon>
        <taxon>Methanobacteriota</taxon>
        <taxon>Stenosarchaea group</taxon>
        <taxon>Halobacteria</taxon>
        <taxon>Halobacteriales</taxon>
        <taxon>Haloferacaceae</taxon>
        <taxon>Halogeometricum</taxon>
    </lineage>
</organism>
<dbReference type="EMBL" id="FOYT01000001">
    <property type="protein sequence ID" value="SFR35386.1"/>
    <property type="molecule type" value="Genomic_DNA"/>
</dbReference>
<accession>A0A1I6FZQ8</accession>
<dbReference type="OrthoDB" id="330023at2157"/>
<reference evidence="4" key="1">
    <citation type="submission" date="2016-10" db="EMBL/GenBank/DDBJ databases">
        <authorList>
            <person name="Varghese N."/>
            <person name="Submissions S."/>
        </authorList>
    </citation>
    <scope>NUCLEOTIDE SEQUENCE [LARGE SCALE GENOMIC DNA]</scope>
    <source>
        <strain evidence="4">CGMCC 1.7736</strain>
    </source>
</reference>
<proteinExistence type="predicted"/>
<feature type="transmembrane region" description="Helical" evidence="1">
    <location>
        <begin position="108"/>
        <end position="128"/>
    </location>
</feature>
<evidence type="ECO:0000313" key="4">
    <source>
        <dbReference type="Proteomes" id="UP000198531"/>
    </source>
</evidence>
<evidence type="ECO:0000259" key="2">
    <source>
        <dbReference type="Pfam" id="PF25934"/>
    </source>
</evidence>
<feature type="domain" description="DUF7979" evidence="2">
    <location>
        <begin position="31"/>
        <end position="95"/>
    </location>
</feature>
<keyword evidence="1" id="KW-0812">Transmembrane</keyword>
<gene>
    <name evidence="3" type="ORF">SAMN04487947_0310</name>
</gene>
<feature type="transmembrane region" description="Helical" evidence="1">
    <location>
        <begin position="140"/>
        <end position="158"/>
    </location>
</feature>
<feature type="transmembrane region" description="Helical" evidence="1">
    <location>
        <begin position="164"/>
        <end position="184"/>
    </location>
</feature>
<dbReference type="RefSeq" id="WP_089803980.1">
    <property type="nucleotide sequence ID" value="NZ_FOYT01000001.1"/>
</dbReference>
<dbReference type="InterPro" id="IPR058285">
    <property type="entry name" value="DUF7979"/>
</dbReference>
<sequence length="196" mass="20182">MDRFPLACSLVAAVLLVTSPLYVLPHASSPAYRHTVQPVDGGGATATPYADLPARARQTFDAAQSADGTVVERTTDPAFEVGRAVVATGDGRYVVATVREPPSTAVRWLKQALATFGVVLFAVAGVALRDDDDRTARLPVGFAVVGLGAVGAAATGVHPAEATVLLAAVVVAQFVALWWAVAAATGRIVPRPLADD</sequence>
<dbReference type="AlphaFoldDB" id="A0A1I6FZQ8"/>
<keyword evidence="4" id="KW-1185">Reference proteome</keyword>
<keyword evidence="1" id="KW-0472">Membrane</keyword>
<keyword evidence="1" id="KW-1133">Transmembrane helix</keyword>